<evidence type="ECO:0000256" key="5">
    <source>
        <dbReference type="ARBA" id="ARBA00022741"/>
    </source>
</evidence>
<evidence type="ECO:0000256" key="2">
    <source>
        <dbReference type="ARBA" id="ARBA00012980"/>
    </source>
</evidence>
<dbReference type="CDD" id="cd01672">
    <property type="entry name" value="TMPK"/>
    <property type="match status" value="1"/>
</dbReference>
<evidence type="ECO:0000256" key="4">
    <source>
        <dbReference type="ARBA" id="ARBA00022727"/>
    </source>
</evidence>
<dbReference type="InterPro" id="IPR027417">
    <property type="entry name" value="P-loop_NTPase"/>
</dbReference>
<comment type="caution">
    <text evidence="10">The sequence shown here is derived from an EMBL/GenBank/DDBJ whole genome shotgun (WGS) entry which is preliminary data.</text>
</comment>
<comment type="catalytic activity">
    <reaction evidence="8">
        <text>dTMP + ATP = dTDP + ADP</text>
        <dbReference type="Rhea" id="RHEA:13517"/>
        <dbReference type="ChEBI" id="CHEBI:30616"/>
        <dbReference type="ChEBI" id="CHEBI:58369"/>
        <dbReference type="ChEBI" id="CHEBI:63528"/>
        <dbReference type="ChEBI" id="CHEBI:456216"/>
        <dbReference type="EC" id="2.7.4.9"/>
    </reaction>
</comment>
<protein>
    <recommendedName>
        <fullName evidence="2">dTMP kinase</fullName>
        <ecNumber evidence="2">2.7.4.9</ecNumber>
    </recommendedName>
</protein>
<evidence type="ECO:0000259" key="9">
    <source>
        <dbReference type="Pfam" id="PF02223"/>
    </source>
</evidence>
<dbReference type="Gene3D" id="3.40.50.300">
    <property type="entry name" value="P-loop containing nucleotide triphosphate hydrolases"/>
    <property type="match status" value="2"/>
</dbReference>
<dbReference type="PROSITE" id="PS01331">
    <property type="entry name" value="THYMIDYLATE_KINASE"/>
    <property type="match status" value="1"/>
</dbReference>
<dbReference type="GO" id="GO:0004798">
    <property type="term" value="F:dTMP kinase activity"/>
    <property type="evidence" value="ECO:0007669"/>
    <property type="project" value="UniProtKB-EC"/>
</dbReference>
<gene>
    <name evidence="10" type="ORF">S01H1_58301</name>
</gene>
<comment type="similarity">
    <text evidence="1">Belongs to the thymidylate kinase family.</text>
</comment>
<keyword evidence="4" id="KW-0545">Nucleotide biosynthesis</keyword>
<name>X0VJX9_9ZZZZ</name>
<accession>X0VJX9</accession>
<evidence type="ECO:0000256" key="1">
    <source>
        <dbReference type="ARBA" id="ARBA00009776"/>
    </source>
</evidence>
<evidence type="ECO:0000256" key="8">
    <source>
        <dbReference type="ARBA" id="ARBA00048743"/>
    </source>
</evidence>
<organism evidence="10">
    <name type="scientific">marine sediment metagenome</name>
    <dbReference type="NCBI Taxonomy" id="412755"/>
    <lineage>
        <taxon>unclassified sequences</taxon>
        <taxon>metagenomes</taxon>
        <taxon>ecological metagenomes</taxon>
    </lineage>
</organism>
<dbReference type="GO" id="GO:0006233">
    <property type="term" value="P:dTDP biosynthetic process"/>
    <property type="evidence" value="ECO:0007669"/>
    <property type="project" value="InterPro"/>
</dbReference>
<evidence type="ECO:0000256" key="6">
    <source>
        <dbReference type="ARBA" id="ARBA00022777"/>
    </source>
</evidence>
<reference evidence="10" key="1">
    <citation type="journal article" date="2014" name="Front. Microbiol.">
        <title>High frequency of phylogenetically diverse reductive dehalogenase-homologous genes in deep subseafloor sedimentary metagenomes.</title>
        <authorList>
            <person name="Kawai M."/>
            <person name="Futagami T."/>
            <person name="Toyoda A."/>
            <person name="Takaki Y."/>
            <person name="Nishi S."/>
            <person name="Hori S."/>
            <person name="Arai W."/>
            <person name="Tsubouchi T."/>
            <person name="Morono Y."/>
            <person name="Uchiyama I."/>
            <person name="Ito T."/>
            <person name="Fujiyama A."/>
            <person name="Inagaki F."/>
            <person name="Takami H."/>
        </authorList>
    </citation>
    <scope>NUCLEOTIDE SEQUENCE</scope>
    <source>
        <strain evidence="10">Expedition CK06-06</strain>
    </source>
</reference>
<dbReference type="SUPFAM" id="SSF52540">
    <property type="entry name" value="P-loop containing nucleoside triphosphate hydrolases"/>
    <property type="match status" value="1"/>
</dbReference>
<dbReference type="PANTHER" id="PTHR10344:SF4">
    <property type="entry name" value="UMP-CMP KINASE 2, MITOCHONDRIAL"/>
    <property type="match status" value="1"/>
</dbReference>
<evidence type="ECO:0000256" key="7">
    <source>
        <dbReference type="ARBA" id="ARBA00022840"/>
    </source>
</evidence>
<proteinExistence type="inferred from homology"/>
<keyword evidence="6" id="KW-0418">Kinase</keyword>
<sequence>SAEFALSTQARFLYEELKKRKIRVLLTREVGGTRIGEQIRETLHSTANVEMLPTTEMLLYSASRAQLVGEFILPRLAEGFVVLCDRYVDSTFAYQGHGHGLDLGVLQHISQLATCGLRPDLIVYLDLDVGVGLARRHHAYQPDTGELNRMDQQTVEFYKRVRQGYSDKSDTGELNRMDQQTVEFYQRVRQGYFEMIANDPQRWRVVEASPPSSVVYESVRNEVLPVVDEWLNDSSESESGTD</sequence>
<keyword evidence="5" id="KW-0547">Nucleotide-binding</keyword>
<dbReference type="InterPro" id="IPR018095">
    <property type="entry name" value="Thymidylate_kin_CS"/>
</dbReference>
<dbReference type="InterPro" id="IPR039430">
    <property type="entry name" value="Thymidylate_kin-like_dom"/>
</dbReference>
<evidence type="ECO:0000313" key="10">
    <source>
        <dbReference type="EMBL" id="GAG18540.1"/>
    </source>
</evidence>
<dbReference type="AlphaFoldDB" id="X0VJX9"/>
<feature type="domain" description="Thymidylate kinase-like" evidence="9">
    <location>
        <begin position="7"/>
        <end position="166"/>
    </location>
</feature>
<dbReference type="EMBL" id="BARS01038083">
    <property type="protein sequence ID" value="GAG18540.1"/>
    <property type="molecule type" value="Genomic_DNA"/>
</dbReference>
<dbReference type="InterPro" id="IPR018094">
    <property type="entry name" value="Thymidylate_kinase"/>
</dbReference>
<keyword evidence="7" id="KW-0067">ATP-binding</keyword>
<dbReference type="HAMAP" id="MF_00165">
    <property type="entry name" value="Thymidylate_kinase"/>
    <property type="match status" value="1"/>
</dbReference>
<dbReference type="GO" id="GO:0005829">
    <property type="term" value="C:cytosol"/>
    <property type="evidence" value="ECO:0007669"/>
    <property type="project" value="TreeGrafter"/>
</dbReference>
<dbReference type="GO" id="GO:0006227">
    <property type="term" value="P:dUDP biosynthetic process"/>
    <property type="evidence" value="ECO:0007669"/>
    <property type="project" value="TreeGrafter"/>
</dbReference>
<feature type="non-terminal residue" evidence="10">
    <location>
        <position position="1"/>
    </location>
</feature>
<evidence type="ECO:0000256" key="3">
    <source>
        <dbReference type="ARBA" id="ARBA00022679"/>
    </source>
</evidence>
<keyword evidence="3" id="KW-0808">Transferase</keyword>
<dbReference type="GO" id="GO:0005524">
    <property type="term" value="F:ATP binding"/>
    <property type="evidence" value="ECO:0007669"/>
    <property type="project" value="UniProtKB-KW"/>
</dbReference>
<dbReference type="PANTHER" id="PTHR10344">
    <property type="entry name" value="THYMIDYLATE KINASE"/>
    <property type="match status" value="1"/>
</dbReference>
<dbReference type="Pfam" id="PF02223">
    <property type="entry name" value="Thymidylate_kin"/>
    <property type="match status" value="1"/>
</dbReference>
<dbReference type="EC" id="2.7.4.9" evidence="2"/>
<dbReference type="GO" id="GO:0006235">
    <property type="term" value="P:dTTP biosynthetic process"/>
    <property type="evidence" value="ECO:0007669"/>
    <property type="project" value="TreeGrafter"/>
</dbReference>
<dbReference type="NCBIfam" id="TIGR00041">
    <property type="entry name" value="DTMP_kinase"/>
    <property type="match status" value="1"/>
</dbReference>